<organism evidence="3 4">
    <name type="scientific">Aquiflexum gelatinilyticum</name>
    <dbReference type="NCBI Taxonomy" id="2961943"/>
    <lineage>
        <taxon>Bacteria</taxon>
        <taxon>Pseudomonadati</taxon>
        <taxon>Bacteroidota</taxon>
        <taxon>Cytophagia</taxon>
        <taxon>Cytophagales</taxon>
        <taxon>Cyclobacteriaceae</taxon>
        <taxon>Aquiflexum</taxon>
    </lineage>
</organism>
<protein>
    <submittedName>
        <fullName evidence="3">NAD(P)-binding domain-containing protein</fullName>
    </submittedName>
</protein>
<dbReference type="Proteomes" id="UP001142175">
    <property type="component" value="Unassembled WGS sequence"/>
</dbReference>
<dbReference type="SUPFAM" id="SSF51735">
    <property type="entry name" value="NAD(P)-binding Rossmann-fold domains"/>
    <property type="match status" value="1"/>
</dbReference>
<dbReference type="Pfam" id="PF03807">
    <property type="entry name" value="F420_oxidored"/>
    <property type="match status" value="1"/>
</dbReference>
<dbReference type="InterPro" id="IPR051267">
    <property type="entry name" value="STEAP_metalloreductase"/>
</dbReference>
<dbReference type="InterPro" id="IPR036291">
    <property type="entry name" value="NAD(P)-bd_dom_sf"/>
</dbReference>
<evidence type="ECO:0000313" key="4">
    <source>
        <dbReference type="Proteomes" id="UP001142175"/>
    </source>
</evidence>
<dbReference type="RefSeq" id="WP_258424270.1">
    <property type="nucleotide sequence ID" value="NZ_JANSUY010000014.1"/>
</dbReference>
<dbReference type="Gene3D" id="3.40.50.720">
    <property type="entry name" value="NAD(P)-binding Rossmann-like Domain"/>
    <property type="match status" value="1"/>
</dbReference>
<gene>
    <name evidence="3" type="ORF">NU887_15400</name>
</gene>
<dbReference type="PANTHER" id="PTHR14239">
    <property type="entry name" value="DUDULIN-RELATED"/>
    <property type="match status" value="1"/>
</dbReference>
<dbReference type="PANTHER" id="PTHR14239:SF3">
    <property type="entry name" value="METALLOREDUCTASE STEAP1-RELATED"/>
    <property type="match status" value="1"/>
</dbReference>
<dbReference type="InterPro" id="IPR028939">
    <property type="entry name" value="P5C_Rdtase_cat_N"/>
</dbReference>
<comment type="caution">
    <text evidence="3">The sequence shown here is derived from an EMBL/GenBank/DDBJ whole genome shotgun (WGS) entry which is preliminary data.</text>
</comment>
<reference evidence="3" key="1">
    <citation type="submission" date="2022-08" db="EMBL/GenBank/DDBJ databases">
        <authorList>
            <person name="Zhang D."/>
        </authorList>
    </citation>
    <scope>NUCLEOTIDE SEQUENCE</scope>
    <source>
        <strain evidence="3">XJ19-11</strain>
    </source>
</reference>
<keyword evidence="1" id="KW-0560">Oxidoreductase</keyword>
<dbReference type="AlphaFoldDB" id="A0A9X2SZA2"/>
<evidence type="ECO:0000259" key="2">
    <source>
        <dbReference type="Pfam" id="PF03807"/>
    </source>
</evidence>
<dbReference type="GO" id="GO:0016491">
    <property type="term" value="F:oxidoreductase activity"/>
    <property type="evidence" value="ECO:0007669"/>
    <property type="project" value="UniProtKB-KW"/>
</dbReference>
<name>A0A9X2SZA2_9BACT</name>
<accession>A0A9X2SZA2</accession>
<evidence type="ECO:0000256" key="1">
    <source>
        <dbReference type="ARBA" id="ARBA00023002"/>
    </source>
</evidence>
<dbReference type="EMBL" id="JANSUY010000014">
    <property type="protein sequence ID" value="MCR9016427.1"/>
    <property type="molecule type" value="Genomic_DNA"/>
</dbReference>
<sequence>MKIGILGATKLAAALGNKFLSSDTSVIFGVRENFVAKDIEWKILSMHADKVFGFREAVLRSDFILICCDNEHLTQLCECLSESDLENKTVIDCTNASFGNEYDCNYFLIQHFLSGKNIYKAFNNLGIDYPNSDVLGLIKETYFCGQDGPEKLKVKKLIEKSGFRAIDAGTSESAFLLEAFFHLSKKIAANKKEKTEYHFKLITV</sequence>
<dbReference type="GO" id="GO:0005886">
    <property type="term" value="C:plasma membrane"/>
    <property type="evidence" value="ECO:0007669"/>
    <property type="project" value="TreeGrafter"/>
</dbReference>
<feature type="domain" description="Pyrroline-5-carboxylate reductase catalytic N-terminal" evidence="2">
    <location>
        <begin position="2"/>
        <end position="95"/>
    </location>
</feature>
<proteinExistence type="predicted"/>
<keyword evidence="4" id="KW-1185">Reference proteome</keyword>
<evidence type="ECO:0000313" key="3">
    <source>
        <dbReference type="EMBL" id="MCR9016427.1"/>
    </source>
</evidence>